<dbReference type="AlphaFoldDB" id="A0A2I0U7K9"/>
<proteinExistence type="predicted"/>
<dbReference type="Proteomes" id="UP000233556">
    <property type="component" value="Unassembled WGS sequence"/>
</dbReference>
<evidence type="ECO:0000313" key="2">
    <source>
        <dbReference type="Proteomes" id="UP000233556"/>
    </source>
</evidence>
<reference evidence="2" key="2">
    <citation type="submission" date="2017-12" db="EMBL/GenBank/DDBJ databases">
        <title>Genome sequence of the Bar-tailed Godwit (Limosa lapponica baueri).</title>
        <authorList>
            <person name="Lima N.C.B."/>
            <person name="Parody-Merino A.M."/>
            <person name="Battley P.F."/>
            <person name="Fidler A.E."/>
            <person name="Prosdocimi F."/>
        </authorList>
    </citation>
    <scope>NUCLEOTIDE SEQUENCE [LARGE SCALE GENOMIC DNA]</scope>
</reference>
<organism evidence="1 2">
    <name type="scientific">Limosa lapponica baueri</name>
    <dbReference type="NCBI Taxonomy" id="1758121"/>
    <lineage>
        <taxon>Eukaryota</taxon>
        <taxon>Metazoa</taxon>
        <taxon>Chordata</taxon>
        <taxon>Craniata</taxon>
        <taxon>Vertebrata</taxon>
        <taxon>Euteleostomi</taxon>
        <taxon>Archelosauria</taxon>
        <taxon>Archosauria</taxon>
        <taxon>Dinosauria</taxon>
        <taxon>Saurischia</taxon>
        <taxon>Theropoda</taxon>
        <taxon>Coelurosauria</taxon>
        <taxon>Aves</taxon>
        <taxon>Neognathae</taxon>
        <taxon>Neoaves</taxon>
        <taxon>Charadriiformes</taxon>
        <taxon>Scolopacidae</taxon>
        <taxon>Limosa</taxon>
    </lineage>
</organism>
<keyword evidence="2" id="KW-1185">Reference proteome</keyword>
<protein>
    <submittedName>
        <fullName evidence="1">Uncharacterized protein</fullName>
    </submittedName>
</protein>
<accession>A0A2I0U7K9</accession>
<name>A0A2I0U7K9_LIMLA</name>
<gene>
    <name evidence="1" type="ORF">llap_7742</name>
</gene>
<evidence type="ECO:0000313" key="1">
    <source>
        <dbReference type="EMBL" id="PKU41953.1"/>
    </source>
</evidence>
<reference evidence="2" key="1">
    <citation type="submission" date="2017-11" db="EMBL/GenBank/DDBJ databases">
        <authorList>
            <person name="Lima N.C."/>
            <person name="Parody-Merino A.M."/>
            <person name="Battley P.F."/>
            <person name="Fidler A.E."/>
            <person name="Prosdocimi F."/>
        </authorList>
    </citation>
    <scope>NUCLEOTIDE SEQUENCE [LARGE SCALE GENOMIC DNA]</scope>
</reference>
<dbReference type="EMBL" id="KZ506052">
    <property type="protein sequence ID" value="PKU41953.1"/>
    <property type="molecule type" value="Genomic_DNA"/>
</dbReference>
<sequence>MKIESAGAKIVSIKYRLVWAGQSHITLEREMACDREGPLRAMIRAGTEGALPDALCLIASQQKQRGAFAASDVRNNNILLSYGVLLKEINIVKHSYAMLIKALEKLMRKSAIVSSKCFDKVGTDRGNINYHKVCQDGSEMFFGSAEVGFFRILCSRQSLIFLGWKAVNWGRVKGYGSEEKEFVDSRFSSS</sequence>